<evidence type="ECO:0000313" key="2">
    <source>
        <dbReference type="EMBL" id="KAH7039857.1"/>
    </source>
</evidence>
<dbReference type="Gene3D" id="1.25.40.20">
    <property type="entry name" value="Ankyrin repeat-containing domain"/>
    <property type="match status" value="1"/>
</dbReference>
<organism evidence="2 3">
    <name type="scientific">Microdochium trichocladiopsis</name>
    <dbReference type="NCBI Taxonomy" id="1682393"/>
    <lineage>
        <taxon>Eukaryota</taxon>
        <taxon>Fungi</taxon>
        <taxon>Dikarya</taxon>
        <taxon>Ascomycota</taxon>
        <taxon>Pezizomycotina</taxon>
        <taxon>Sordariomycetes</taxon>
        <taxon>Xylariomycetidae</taxon>
        <taxon>Xylariales</taxon>
        <taxon>Microdochiaceae</taxon>
        <taxon>Microdochium</taxon>
    </lineage>
</organism>
<reference evidence="2" key="1">
    <citation type="journal article" date="2021" name="Nat. Commun.">
        <title>Genetic determinants of endophytism in the Arabidopsis root mycobiome.</title>
        <authorList>
            <person name="Mesny F."/>
            <person name="Miyauchi S."/>
            <person name="Thiergart T."/>
            <person name="Pickel B."/>
            <person name="Atanasova L."/>
            <person name="Karlsson M."/>
            <person name="Huettel B."/>
            <person name="Barry K.W."/>
            <person name="Haridas S."/>
            <person name="Chen C."/>
            <person name="Bauer D."/>
            <person name="Andreopoulos W."/>
            <person name="Pangilinan J."/>
            <person name="LaButti K."/>
            <person name="Riley R."/>
            <person name="Lipzen A."/>
            <person name="Clum A."/>
            <person name="Drula E."/>
            <person name="Henrissat B."/>
            <person name="Kohler A."/>
            <person name="Grigoriev I.V."/>
            <person name="Martin F.M."/>
            <person name="Hacquard S."/>
        </authorList>
    </citation>
    <scope>NUCLEOTIDE SEQUENCE</scope>
    <source>
        <strain evidence="2">MPI-CAGE-CH-0230</strain>
    </source>
</reference>
<dbReference type="OrthoDB" id="2157530at2759"/>
<dbReference type="SUPFAM" id="SSF48403">
    <property type="entry name" value="Ankyrin repeat"/>
    <property type="match status" value="1"/>
</dbReference>
<feature type="domain" description="Heterokaryon incompatibility" evidence="1">
    <location>
        <begin position="273"/>
        <end position="386"/>
    </location>
</feature>
<dbReference type="RefSeq" id="XP_046017912.1">
    <property type="nucleotide sequence ID" value="XM_046157773.1"/>
</dbReference>
<dbReference type="PANTHER" id="PTHR24148">
    <property type="entry name" value="ANKYRIN REPEAT DOMAIN-CONTAINING PROTEIN 39 HOMOLOG-RELATED"/>
    <property type="match status" value="1"/>
</dbReference>
<name>A0A9P8YDL2_9PEZI</name>
<proteinExistence type="predicted"/>
<protein>
    <submittedName>
        <fullName evidence="2">Heterokaryon incompatibility protein-domain-containing protein</fullName>
    </submittedName>
</protein>
<dbReference type="InterPro" id="IPR036770">
    <property type="entry name" value="Ankyrin_rpt-contain_sf"/>
</dbReference>
<dbReference type="PANTHER" id="PTHR24148:SF64">
    <property type="entry name" value="HETEROKARYON INCOMPATIBILITY DOMAIN-CONTAINING PROTEIN"/>
    <property type="match status" value="1"/>
</dbReference>
<dbReference type="InterPro" id="IPR052895">
    <property type="entry name" value="HetReg/Transcr_Mod"/>
</dbReference>
<dbReference type="InterPro" id="IPR010730">
    <property type="entry name" value="HET"/>
</dbReference>
<evidence type="ECO:0000313" key="3">
    <source>
        <dbReference type="Proteomes" id="UP000756346"/>
    </source>
</evidence>
<dbReference type="Pfam" id="PF26639">
    <property type="entry name" value="Het-6_barrel"/>
    <property type="match status" value="1"/>
</dbReference>
<dbReference type="AlphaFoldDB" id="A0A9P8YDL2"/>
<comment type="caution">
    <text evidence="2">The sequence shown here is derived from an EMBL/GenBank/DDBJ whole genome shotgun (WGS) entry which is preliminary data.</text>
</comment>
<dbReference type="EMBL" id="JAGTJQ010000001">
    <property type="protein sequence ID" value="KAH7039857.1"/>
    <property type="molecule type" value="Genomic_DNA"/>
</dbReference>
<dbReference type="Pfam" id="PF06985">
    <property type="entry name" value="HET"/>
    <property type="match status" value="1"/>
</dbReference>
<dbReference type="GeneID" id="70187319"/>
<dbReference type="Proteomes" id="UP000756346">
    <property type="component" value="Unassembled WGS sequence"/>
</dbReference>
<gene>
    <name evidence="2" type="ORF">B0I36DRAFT_357242</name>
</gene>
<sequence length="794" mass="88355">MASHYPHTPSHGAWLDYAQYQKQAVRSANLELLILLVAQGGPAIDMQDFGHLAWDIMRDRSPAMRETLRYLITTYGLSPDVTFPAYPGSHQHANLLQRACDELNLEAVELLLQHGADVQCPGLDQTALEYLTHKTGTRPMSTSAYATHYMPLVHLLLERGCPDIKGLDFSKRKYRHPAVPPAQSVTITSLADNYAWPGKEIPTDSARDHIPWVEETGTAFIHGALPDGQIRLLELCPSATPSDPVECNILFTPISEAPDYEILSIASDSALATLPITLNGSSLEVSPAVWDALHRVRQSDRPRLLWIKAVCVDHDNEAELLSHAQLYEAIYRRATKALAWLGAADKNSQLVFQHLDKCRAARQLNWSHYRGTTQDAFHKLCQRPWFYQVDSALVVGCSRDTTILCGADSECQFAELLRCTSFRQDYHPLHGIYGPNQLQNLKAVADRSGLRQAMQFARLCQDTCEKEKIRAISSIVGQYEFLSDSSSSDLELATSFTRHSILTERDISLLHFVGAGSSRLDGAPSWVASFCSQQGAPALLPRVFGSYSYSSEHYPWKLLSEPEIRRSGELALKGVLCGKVQAVGESLTPIFPEMAPGSKAFRKVIRSWEVVCTSHLSNNGRKKFPQSVADAFADTIRAFDDHEQVGESRPAITSRACDFVEWYKQYGSGVMYSKEAAYFDEIETVQAWQNQAKAANGDGTSRVGCSTFTEAVERAIYGRRLFVTDDGSMGLAPAKSKAGDRLVFFPGGIYPWVIRPRADGRTHELIGDCYLYDFRVVEIFRALIPSAIREVILS</sequence>
<keyword evidence="3" id="KW-1185">Reference proteome</keyword>
<evidence type="ECO:0000259" key="1">
    <source>
        <dbReference type="Pfam" id="PF06985"/>
    </source>
</evidence>
<accession>A0A9P8YDL2</accession>